<evidence type="ECO:0000259" key="4">
    <source>
        <dbReference type="PROSITE" id="PS50405"/>
    </source>
</evidence>
<dbReference type="InterPro" id="IPR004046">
    <property type="entry name" value="GST_C"/>
</dbReference>
<keyword evidence="6" id="KW-1185">Reference proteome</keyword>
<dbReference type="Pfam" id="PF00043">
    <property type="entry name" value="GST_C"/>
    <property type="match status" value="1"/>
</dbReference>
<evidence type="ECO:0000256" key="3">
    <source>
        <dbReference type="ARBA" id="ARBA00022679"/>
    </source>
</evidence>
<protein>
    <recommendedName>
        <fullName evidence="2">glutathione transferase</fullName>
        <ecNumber evidence="2">2.5.1.18</ecNumber>
    </recommendedName>
</protein>
<dbReference type="GeneTree" id="ENSGT00940000163367"/>
<reference evidence="5" key="2">
    <citation type="submission" date="2025-09" db="UniProtKB">
        <authorList>
            <consortium name="Ensembl"/>
        </authorList>
    </citation>
    <scope>IDENTIFICATION</scope>
</reference>
<dbReference type="FunFam" id="1.20.1050.10:FF:000005">
    <property type="entry name" value="Glutathione S-transferase A1"/>
    <property type="match status" value="1"/>
</dbReference>
<name>A0A8C6GRS7_MUSSI</name>
<dbReference type="SUPFAM" id="SSF47616">
    <property type="entry name" value="GST C-terminal domain-like"/>
    <property type="match status" value="1"/>
</dbReference>
<evidence type="ECO:0000313" key="5">
    <source>
        <dbReference type="Ensembl" id="ENSMSIP00000009999.1"/>
    </source>
</evidence>
<reference evidence="5" key="1">
    <citation type="submission" date="2025-08" db="UniProtKB">
        <authorList>
            <consortium name="Ensembl"/>
        </authorList>
    </citation>
    <scope>IDENTIFICATION</scope>
</reference>
<dbReference type="GO" id="GO:0070062">
    <property type="term" value="C:extracellular exosome"/>
    <property type="evidence" value="ECO:0007669"/>
    <property type="project" value="TreeGrafter"/>
</dbReference>
<evidence type="ECO:0000256" key="2">
    <source>
        <dbReference type="ARBA" id="ARBA00012452"/>
    </source>
</evidence>
<dbReference type="GO" id="GO:0004364">
    <property type="term" value="F:glutathione transferase activity"/>
    <property type="evidence" value="ECO:0007669"/>
    <property type="project" value="UniProtKB-EC"/>
</dbReference>
<dbReference type="InterPro" id="IPR050213">
    <property type="entry name" value="GST_superfamily"/>
</dbReference>
<dbReference type="PROSITE" id="PS50405">
    <property type="entry name" value="GST_CTER"/>
    <property type="match status" value="1"/>
</dbReference>
<dbReference type="Ensembl" id="ENSMSIT00000012676.1">
    <property type="protein sequence ID" value="ENSMSIP00000009999.1"/>
    <property type="gene ID" value="ENSMSIG00000008789.1"/>
</dbReference>
<accession>A0A8C6GRS7</accession>
<feature type="domain" description="GST C-terminal" evidence="4">
    <location>
        <begin position="37"/>
        <end position="114"/>
    </location>
</feature>
<dbReference type="GO" id="GO:0006805">
    <property type="term" value="P:xenobiotic metabolic process"/>
    <property type="evidence" value="ECO:0007669"/>
    <property type="project" value="TreeGrafter"/>
</dbReference>
<comment type="similarity">
    <text evidence="1">Belongs to the GST superfamily. Alpha family.</text>
</comment>
<organism evidence="5 6">
    <name type="scientific">Mus spicilegus</name>
    <name type="common">Mound-building mouse</name>
    <dbReference type="NCBI Taxonomy" id="10103"/>
    <lineage>
        <taxon>Eukaryota</taxon>
        <taxon>Metazoa</taxon>
        <taxon>Chordata</taxon>
        <taxon>Craniata</taxon>
        <taxon>Vertebrata</taxon>
        <taxon>Euteleostomi</taxon>
        <taxon>Mammalia</taxon>
        <taxon>Eutheria</taxon>
        <taxon>Euarchontoglires</taxon>
        <taxon>Glires</taxon>
        <taxon>Rodentia</taxon>
        <taxon>Myomorpha</taxon>
        <taxon>Muroidea</taxon>
        <taxon>Muridae</taxon>
        <taxon>Murinae</taxon>
        <taxon>Mus</taxon>
        <taxon>Mus</taxon>
    </lineage>
</organism>
<evidence type="ECO:0000313" key="6">
    <source>
        <dbReference type="Proteomes" id="UP000694415"/>
    </source>
</evidence>
<dbReference type="Gene3D" id="1.20.1050.10">
    <property type="match status" value="1"/>
</dbReference>
<evidence type="ECO:0000256" key="1">
    <source>
        <dbReference type="ARBA" id="ARBA00011055"/>
    </source>
</evidence>
<dbReference type="PANTHER" id="PTHR11571">
    <property type="entry name" value="GLUTATHIONE S-TRANSFERASE"/>
    <property type="match status" value="1"/>
</dbReference>
<sequence>MEEIMTHYRQIVLQAPFVVNFSAFHIQMYNRRFLTIWKLLSFRIDMYTEGILDLTEMIGQLVLCPPDQKEAKTALAKDRTKNRYLPAFEKVLKSQGQDYLVGNRLTRVDVHLLE</sequence>
<dbReference type="InterPro" id="IPR010987">
    <property type="entry name" value="Glutathione-S-Trfase_C-like"/>
</dbReference>
<dbReference type="Proteomes" id="UP000694415">
    <property type="component" value="Unplaced"/>
</dbReference>
<dbReference type="InterPro" id="IPR036282">
    <property type="entry name" value="Glutathione-S-Trfase_C_sf"/>
</dbReference>
<dbReference type="EC" id="2.5.1.18" evidence="2"/>
<dbReference type="GO" id="GO:0005829">
    <property type="term" value="C:cytosol"/>
    <property type="evidence" value="ECO:0007669"/>
    <property type="project" value="TreeGrafter"/>
</dbReference>
<dbReference type="AlphaFoldDB" id="A0A8C6GRS7"/>
<proteinExistence type="inferred from homology"/>
<keyword evidence="3" id="KW-0808">Transferase</keyword>
<dbReference type="GO" id="GO:0006749">
    <property type="term" value="P:glutathione metabolic process"/>
    <property type="evidence" value="ECO:0007669"/>
    <property type="project" value="TreeGrafter"/>
</dbReference>
<dbReference type="GO" id="GO:0005739">
    <property type="term" value="C:mitochondrion"/>
    <property type="evidence" value="ECO:0007669"/>
    <property type="project" value="UniProtKB-ARBA"/>
</dbReference>
<dbReference type="PANTHER" id="PTHR11571:SF233">
    <property type="entry name" value="GLUTATHIONE S-TRANSFERASE-RELATED"/>
    <property type="match status" value="1"/>
</dbReference>